<dbReference type="Proteomes" id="UP000317171">
    <property type="component" value="Chromosome"/>
</dbReference>
<evidence type="ECO:0000313" key="1">
    <source>
        <dbReference type="EMBL" id="QDT44033.1"/>
    </source>
</evidence>
<dbReference type="EMBL" id="CP036269">
    <property type="protein sequence ID" value="QDT44033.1"/>
    <property type="molecule type" value="Genomic_DNA"/>
</dbReference>
<protein>
    <submittedName>
        <fullName evidence="1">Uncharacterized protein</fullName>
    </submittedName>
</protein>
<organism evidence="1 2">
    <name type="scientific">Gimesia alba</name>
    <dbReference type="NCBI Taxonomy" id="2527973"/>
    <lineage>
        <taxon>Bacteria</taxon>
        <taxon>Pseudomonadati</taxon>
        <taxon>Planctomycetota</taxon>
        <taxon>Planctomycetia</taxon>
        <taxon>Planctomycetales</taxon>
        <taxon>Planctomycetaceae</taxon>
        <taxon>Gimesia</taxon>
    </lineage>
</organism>
<name>A0A517RJJ2_9PLAN</name>
<evidence type="ECO:0000313" key="2">
    <source>
        <dbReference type="Proteomes" id="UP000317171"/>
    </source>
</evidence>
<sequence length="35" mass="3908">MYIYNKIPNITSDRSGESSTIIGIIVVRETNPGLR</sequence>
<reference evidence="1 2" key="1">
    <citation type="submission" date="2019-02" db="EMBL/GenBank/DDBJ databases">
        <title>Deep-cultivation of Planctomycetes and their phenomic and genomic characterization uncovers novel biology.</title>
        <authorList>
            <person name="Wiegand S."/>
            <person name="Jogler M."/>
            <person name="Boedeker C."/>
            <person name="Pinto D."/>
            <person name="Vollmers J."/>
            <person name="Rivas-Marin E."/>
            <person name="Kohn T."/>
            <person name="Peeters S.H."/>
            <person name="Heuer A."/>
            <person name="Rast P."/>
            <person name="Oberbeckmann S."/>
            <person name="Bunk B."/>
            <person name="Jeske O."/>
            <person name="Meyerdierks A."/>
            <person name="Storesund J.E."/>
            <person name="Kallscheuer N."/>
            <person name="Luecker S."/>
            <person name="Lage O.M."/>
            <person name="Pohl T."/>
            <person name="Merkel B.J."/>
            <person name="Hornburger P."/>
            <person name="Mueller R.-W."/>
            <person name="Bruemmer F."/>
            <person name="Labrenz M."/>
            <person name="Spormann A.M."/>
            <person name="Op den Camp H."/>
            <person name="Overmann J."/>
            <person name="Amann R."/>
            <person name="Jetten M.S.M."/>
            <person name="Mascher T."/>
            <person name="Medema M.H."/>
            <person name="Devos D.P."/>
            <person name="Kaster A.-K."/>
            <person name="Ovreas L."/>
            <person name="Rohde M."/>
            <person name="Galperin M.Y."/>
            <person name="Jogler C."/>
        </authorList>
    </citation>
    <scope>NUCLEOTIDE SEQUENCE [LARGE SCALE GENOMIC DNA]</scope>
    <source>
        <strain evidence="1 2">Pan241w</strain>
    </source>
</reference>
<accession>A0A517RJJ2</accession>
<gene>
    <name evidence="1" type="ORF">Pan241w_41380</name>
</gene>
<dbReference type="KEGG" id="gaz:Pan241w_41380"/>
<keyword evidence="2" id="KW-1185">Reference proteome</keyword>
<proteinExistence type="predicted"/>
<dbReference type="AlphaFoldDB" id="A0A517RJJ2"/>